<dbReference type="InterPro" id="IPR001360">
    <property type="entry name" value="Glyco_hydro_1"/>
</dbReference>
<dbReference type="SUPFAM" id="SSF51445">
    <property type="entry name" value="(Trans)glycosidases"/>
    <property type="match status" value="1"/>
</dbReference>
<evidence type="ECO:0000256" key="2">
    <source>
        <dbReference type="RuleBase" id="RU003690"/>
    </source>
</evidence>
<dbReference type="Gene3D" id="3.20.20.80">
    <property type="entry name" value="Glycosidases"/>
    <property type="match status" value="1"/>
</dbReference>
<organism evidence="3 4">
    <name type="scientific">Cinchona calisaya</name>
    <dbReference type="NCBI Taxonomy" id="153742"/>
    <lineage>
        <taxon>Eukaryota</taxon>
        <taxon>Viridiplantae</taxon>
        <taxon>Streptophyta</taxon>
        <taxon>Embryophyta</taxon>
        <taxon>Tracheophyta</taxon>
        <taxon>Spermatophyta</taxon>
        <taxon>Magnoliopsida</taxon>
        <taxon>eudicotyledons</taxon>
        <taxon>Gunneridae</taxon>
        <taxon>Pentapetalae</taxon>
        <taxon>asterids</taxon>
        <taxon>lamiids</taxon>
        <taxon>Gentianales</taxon>
        <taxon>Rubiaceae</taxon>
        <taxon>Cinchonoideae</taxon>
        <taxon>Cinchoneae</taxon>
        <taxon>Cinchona</taxon>
    </lineage>
</organism>
<comment type="caution">
    <text evidence="3">The sequence shown here is derived from an EMBL/GenBank/DDBJ whole genome shotgun (WGS) entry which is preliminary data.</text>
</comment>
<dbReference type="PANTHER" id="PTHR10353:SF29">
    <property type="entry name" value="BETA-GLUCOSIDASE 11"/>
    <property type="match status" value="1"/>
</dbReference>
<dbReference type="InterPro" id="IPR017853">
    <property type="entry name" value="GH"/>
</dbReference>
<dbReference type="PANTHER" id="PTHR10353">
    <property type="entry name" value="GLYCOSYL HYDROLASE"/>
    <property type="match status" value="1"/>
</dbReference>
<dbReference type="GO" id="GO:0009821">
    <property type="term" value="P:alkaloid biosynthetic process"/>
    <property type="evidence" value="ECO:0007669"/>
    <property type="project" value="UniProtKB-ARBA"/>
</dbReference>
<gene>
    <name evidence="3" type="ORF">ACH5RR_018748</name>
</gene>
<accession>A0ABD2ZMT3</accession>
<evidence type="ECO:0000256" key="1">
    <source>
        <dbReference type="ARBA" id="ARBA00010838"/>
    </source>
</evidence>
<evidence type="ECO:0000313" key="4">
    <source>
        <dbReference type="Proteomes" id="UP001630127"/>
    </source>
</evidence>
<protein>
    <recommendedName>
        <fullName evidence="5">Beta-glucosidase</fullName>
    </recommendedName>
</protein>
<evidence type="ECO:0000313" key="3">
    <source>
        <dbReference type="EMBL" id="KAL3520599.1"/>
    </source>
</evidence>
<dbReference type="Proteomes" id="UP001630127">
    <property type="component" value="Unassembled WGS sequence"/>
</dbReference>
<evidence type="ECO:0008006" key="5">
    <source>
        <dbReference type="Google" id="ProtNLM"/>
    </source>
</evidence>
<comment type="similarity">
    <text evidence="1 2">Belongs to the glycosyl hydrolase 1 family.</text>
</comment>
<keyword evidence="4" id="KW-1185">Reference proteome</keyword>
<proteinExistence type="inferred from homology"/>
<reference evidence="3 4" key="1">
    <citation type="submission" date="2024-11" db="EMBL/GenBank/DDBJ databases">
        <title>A near-complete genome assembly of Cinchona calisaya.</title>
        <authorList>
            <person name="Lian D.C."/>
            <person name="Zhao X.W."/>
            <person name="Wei L."/>
        </authorList>
    </citation>
    <scope>NUCLEOTIDE SEQUENCE [LARGE SCALE GENOMIC DNA]</scope>
    <source>
        <tissue evidence="3">Nenye</tissue>
    </source>
</reference>
<sequence length="80" mass="8834">MVVSGVNNYTRADFLAGFVFGVGTSVYQVKGAVFKDGKVPSTWDAFVRANSDYYNGATGDIACDEYHKYKVDISFLSRVF</sequence>
<name>A0ABD2ZMT3_9GENT</name>
<dbReference type="EMBL" id="JBJUIK010000008">
    <property type="protein sequence ID" value="KAL3520599.1"/>
    <property type="molecule type" value="Genomic_DNA"/>
</dbReference>
<dbReference type="AlphaFoldDB" id="A0ABD2ZMT3"/>
<dbReference type="Pfam" id="PF00232">
    <property type="entry name" value="Glyco_hydro_1"/>
    <property type="match status" value="1"/>
</dbReference>